<comment type="catalytic activity">
    <reaction evidence="8">
        <text>L-seryl-[protein] + ATP = O-phospho-L-seryl-[protein] + ADP + H(+)</text>
        <dbReference type="Rhea" id="RHEA:17989"/>
        <dbReference type="Rhea" id="RHEA-COMP:9863"/>
        <dbReference type="Rhea" id="RHEA-COMP:11604"/>
        <dbReference type="ChEBI" id="CHEBI:15378"/>
        <dbReference type="ChEBI" id="CHEBI:29999"/>
        <dbReference type="ChEBI" id="CHEBI:30616"/>
        <dbReference type="ChEBI" id="CHEBI:83421"/>
        <dbReference type="ChEBI" id="CHEBI:456216"/>
        <dbReference type="EC" id="2.7.11.1"/>
    </reaction>
</comment>
<gene>
    <name evidence="11" type="ORF">C1SCF055_LOCUS38546</name>
</gene>
<comment type="caution">
    <text evidence="11">The sequence shown here is derived from an EMBL/GenBank/DDBJ whole genome shotgun (WGS) entry which is preliminary data.</text>
</comment>
<feature type="region of interest" description="Disordered" evidence="9">
    <location>
        <begin position="1"/>
        <end position="28"/>
    </location>
</feature>
<keyword evidence="14" id="KW-1185">Reference proteome</keyword>
<dbReference type="EMBL" id="CAMXCT020005924">
    <property type="protein sequence ID" value="CAL1166964.1"/>
    <property type="molecule type" value="Genomic_DNA"/>
</dbReference>
<dbReference type="Gene3D" id="1.10.510.10">
    <property type="entry name" value="Transferase(Phosphotransferase) domain 1"/>
    <property type="match status" value="1"/>
</dbReference>
<keyword evidence="2" id="KW-0723">Serine/threonine-protein kinase</keyword>
<keyword evidence="3" id="KW-0808">Transferase</keyword>
<feature type="compositionally biased region" description="Basic and acidic residues" evidence="9">
    <location>
        <begin position="594"/>
        <end position="611"/>
    </location>
</feature>
<feature type="compositionally biased region" description="Low complexity" evidence="9">
    <location>
        <begin position="252"/>
        <end position="261"/>
    </location>
</feature>
<proteinExistence type="predicted"/>
<dbReference type="EC" id="2.7.11.1" evidence="1"/>
<feature type="region of interest" description="Disordered" evidence="9">
    <location>
        <begin position="576"/>
        <end position="613"/>
    </location>
</feature>
<dbReference type="Proteomes" id="UP001152797">
    <property type="component" value="Unassembled WGS sequence"/>
</dbReference>
<keyword evidence="5 13" id="KW-0418">Kinase</keyword>
<sequence>MGHQVLHHHHGVLSRGGSQGIDGDGPMGEDAIAQHADAINHPSETMASEKIEQDFLSFTEDWVRTIFAQLLQAVQYLHSKNVIHRDLKSQNVFLSQEGHVRLGDFGLCRHAPRRLGNSTLTHAGTDCYMAPEMLSSSRYGKPADMWSLGCILYELCTGQFMWELDGILGALVMKDSHMVQKLVQKEIAPAVGSELKTLLKRLLNLNPASRPTATNCIRKKLFKRWFQCSKESFGQSLGEVVEEPPLEVDTASDGLSSVSEGDLSEGGDGTTGSGNDTAAESGDTETEAAPPPSPYSVRRSDGGSHGGVDEGLAPETPETARRQQFQQIVPSYHGGFQAGFVMADGVRSIGGLNGCRHEEPKSHQRDRVPVADPLDIDEPRARTVMEKSPQLAHAEDDWSDDAPWTERWGRAQSSVLPKEPVALGSSLDSAYHMGLLASDSSGHPDSTFHDARARREREVPYFSPFMEEPLAPVAFEPVTVNGGGDFGSCGSRWRRQGAANEALFGTGGTGLRGVDGNRELRRMNMLDERTAMAMVNGLLIPRDDAKITGYEHHFVTMAGKKQISLFEADENQTRLQSRVTSAASSPKCATETDVTDHDSHDSESHSCRDSSEAEEFEELTKEKALELQQKLLESFTAPSFQLKLHELGRKYRASKGTDRLARVGFKQLVRSAQFQVIPEYGFRCSDEGVQQMLQAFQEYKDDSDIFVNSTIIKDALFSEARQYPELAQEDEFAPLGAICGNKPQTKIGILEFLHNLYVRYADPAFQDEIELLKREADQRAGRVLVRGFVEPSVTEDPDGYYHLPGRQELALEIQQEVLPVFGFEGNRKGVREMIRYCAPYLDDLEVQKKFDAINLKLGMTQAAALRFRKLVQEIQGTSVPLLIGLGRANCSAHPPALFHLAKP</sequence>
<evidence type="ECO:0000313" key="14">
    <source>
        <dbReference type="Proteomes" id="UP001152797"/>
    </source>
</evidence>
<keyword evidence="4" id="KW-0547">Nucleotide-binding</keyword>
<dbReference type="InterPro" id="IPR050660">
    <property type="entry name" value="NEK_Ser/Thr_kinase"/>
</dbReference>
<dbReference type="SMART" id="SM00220">
    <property type="entry name" value="S_TKc"/>
    <property type="match status" value="1"/>
</dbReference>
<evidence type="ECO:0000256" key="3">
    <source>
        <dbReference type="ARBA" id="ARBA00022679"/>
    </source>
</evidence>
<feature type="compositionally biased region" description="Gly residues" evidence="9">
    <location>
        <begin position="17"/>
        <end position="26"/>
    </location>
</feature>
<evidence type="ECO:0000313" key="11">
    <source>
        <dbReference type="EMBL" id="CAI4013589.1"/>
    </source>
</evidence>
<reference evidence="12" key="2">
    <citation type="submission" date="2024-04" db="EMBL/GenBank/DDBJ databases">
        <authorList>
            <person name="Chen Y."/>
            <person name="Shah S."/>
            <person name="Dougan E. K."/>
            <person name="Thang M."/>
            <person name="Chan C."/>
        </authorList>
    </citation>
    <scope>NUCLEOTIDE SEQUENCE [LARGE SCALE GENOMIC DNA]</scope>
</reference>
<reference evidence="11" key="1">
    <citation type="submission" date="2022-10" db="EMBL/GenBank/DDBJ databases">
        <authorList>
            <person name="Chen Y."/>
            <person name="Dougan E. K."/>
            <person name="Chan C."/>
            <person name="Rhodes N."/>
            <person name="Thang M."/>
        </authorList>
    </citation>
    <scope>NUCLEOTIDE SEQUENCE</scope>
</reference>
<feature type="domain" description="Protein kinase" evidence="10">
    <location>
        <begin position="1"/>
        <end position="226"/>
    </location>
</feature>
<dbReference type="Pfam" id="PF00069">
    <property type="entry name" value="Pkinase"/>
    <property type="match status" value="1"/>
</dbReference>
<evidence type="ECO:0000256" key="9">
    <source>
        <dbReference type="SAM" id="MobiDB-lite"/>
    </source>
</evidence>
<dbReference type="InterPro" id="IPR011009">
    <property type="entry name" value="Kinase-like_dom_sf"/>
</dbReference>
<dbReference type="GO" id="GO:0004674">
    <property type="term" value="F:protein serine/threonine kinase activity"/>
    <property type="evidence" value="ECO:0007669"/>
    <property type="project" value="UniProtKB-KW"/>
</dbReference>
<evidence type="ECO:0000256" key="1">
    <source>
        <dbReference type="ARBA" id="ARBA00012513"/>
    </source>
</evidence>
<evidence type="ECO:0000256" key="6">
    <source>
        <dbReference type="ARBA" id="ARBA00022840"/>
    </source>
</evidence>
<accession>A0A9P1GKF4</accession>
<evidence type="ECO:0000256" key="8">
    <source>
        <dbReference type="ARBA" id="ARBA00048679"/>
    </source>
</evidence>
<dbReference type="OrthoDB" id="285375at2759"/>
<dbReference type="SUPFAM" id="SSF56112">
    <property type="entry name" value="Protein kinase-like (PK-like)"/>
    <property type="match status" value="1"/>
</dbReference>
<evidence type="ECO:0000256" key="2">
    <source>
        <dbReference type="ARBA" id="ARBA00022527"/>
    </source>
</evidence>
<feature type="compositionally biased region" description="Basic residues" evidence="9">
    <location>
        <begin position="1"/>
        <end position="12"/>
    </location>
</feature>
<dbReference type="AlphaFoldDB" id="A0A9P1GKF4"/>
<keyword evidence="6" id="KW-0067">ATP-binding</keyword>
<dbReference type="GO" id="GO:0005524">
    <property type="term" value="F:ATP binding"/>
    <property type="evidence" value="ECO:0007669"/>
    <property type="project" value="UniProtKB-KW"/>
</dbReference>
<evidence type="ECO:0000313" key="13">
    <source>
        <dbReference type="EMBL" id="CAL4800901.1"/>
    </source>
</evidence>
<dbReference type="PANTHER" id="PTHR43671">
    <property type="entry name" value="SERINE/THREONINE-PROTEIN KINASE NEK"/>
    <property type="match status" value="1"/>
</dbReference>
<dbReference type="EMBL" id="CAMXCT030005924">
    <property type="protein sequence ID" value="CAL4800901.1"/>
    <property type="molecule type" value="Genomic_DNA"/>
</dbReference>
<evidence type="ECO:0000313" key="12">
    <source>
        <dbReference type="EMBL" id="CAL1166964.1"/>
    </source>
</evidence>
<evidence type="ECO:0000256" key="7">
    <source>
        <dbReference type="ARBA" id="ARBA00047899"/>
    </source>
</evidence>
<dbReference type="InterPro" id="IPR000719">
    <property type="entry name" value="Prot_kinase_dom"/>
</dbReference>
<organism evidence="11">
    <name type="scientific">Cladocopium goreaui</name>
    <dbReference type="NCBI Taxonomy" id="2562237"/>
    <lineage>
        <taxon>Eukaryota</taxon>
        <taxon>Sar</taxon>
        <taxon>Alveolata</taxon>
        <taxon>Dinophyceae</taxon>
        <taxon>Suessiales</taxon>
        <taxon>Symbiodiniaceae</taxon>
        <taxon>Cladocopium</taxon>
    </lineage>
</organism>
<evidence type="ECO:0000259" key="10">
    <source>
        <dbReference type="PROSITE" id="PS50011"/>
    </source>
</evidence>
<dbReference type="EMBL" id="CAMXCT010005924">
    <property type="protein sequence ID" value="CAI4013589.1"/>
    <property type="molecule type" value="Genomic_DNA"/>
</dbReference>
<feature type="region of interest" description="Disordered" evidence="9">
    <location>
        <begin position="249"/>
        <end position="321"/>
    </location>
</feature>
<dbReference type="InterPro" id="IPR008271">
    <property type="entry name" value="Ser/Thr_kinase_AS"/>
</dbReference>
<protein>
    <recommendedName>
        <fullName evidence="1">non-specific serine/threonine protein kinase</fullName>
        <ecNumber evidence="1">2.7.11.1</ecNumber>
    </recommendedName>
</protein>
<comment type="catalytic activity">
    <reaction evidence="7">
        <text>L-threonyl-[protein] + ATP = O-phospho-L-threonyl-[protein] + ADP + H(+)</text>
        <dbReference type="Rhea" id="RHEA:46608"/>
        <dbReference type="Rhea" id="RHEA-COMP:11060"/>
        <dbReference type="Rhea" id="RHEA-COMP:11605"/>
        <dbReference type="ChEBI" id="CHEBI:15378"/>
        <dbReference type="ChEBI" id="CHEBI:30013"/>
        <dbReference type="ChEBI" id="CHEBI:30616"/>
        <dbReference type="ChEBI" id="CHEBI:61977"/>
        <dbReference type="ChEBI" id="CHEBI:456216"/>
        <dbReference type="EC" id="2.7.11.1"/>
    </reaction>
</comment>
<dbReference type="PROSITE" id="PS50011">
    <property type="entry name" value="PROTEIN_KINASE_DOM"/>
    <property type="match status" value="1"/>
</dbReference>
<dbReference type="PROSITE" id="PS00108">
    <property type="entry name" value="PROTEIN_KINASE_ST"/>
    <property type="match status" value="1"/>
</dbReference>
<evidence type="ECO:0000256" key="4">
    <source>
        <dbReference type="ARBA" id="ARBA00022741"/>
    </source>
</evidence>
<dbReference type="PANTHER" id="PTHR43671:SF98">
    <property type="entry name" value="SERINE_THREONINE-PROTEIN KINASE NEK11"/>
    <property type="match status" value="1"/>
</dbReference>
<name>A0A9P1GKF4_9DINO</name>
<evidence type="ECO:0000256" key="5">
    <source>
        <dbReference type="ARBA" id="ARBA00022777"/>
    </source>
</evidence>